<dbReference type="Proteomes" id="UP000030765">
    <property type="component" value="Unassembled WGS sequence"/>
</dbReference>
<dbReference type="EnsemblMetazoa" id="ASIC021605-RA">
    <property type="protein sequence ID" value="ASIC021605-PA"/>
    <property type="gene ID" value="ASIC021605"/>
</dbReference>
<feature type="region of interest" description="Disordered" evidence="1">
    <location>
        <begin position="79"/>
        <end position="151"/>
    </location>
</feature>
<organism evidence="2">
    <name type="scientific">Anopheles sinensis</name>
    <name type="common">Mosquito</name>
    <dbReference type="NCBI Taxonomy" id="74873"/>
    <lineage>
        <taxon>Eukaryota</taxon>
        <taxon>Metazoa</taxon>
        <taxon>Ecdysozoa</taxon>
        <taxon>Arthropoda</taxon>
        <taxon>Hexapoda</taxon>
        <taxon>Insecta</taxon>
        <taxon>Pterygota</taxon>
        <taxon>Neoptera</taxon>
        <taxon>Endopterygota</taxon>
        <taxon>Diptera</taxon>
        <taxon>Nematocera</taxon>
        <taxon>Culicoidea</taxon>
        <taxon>Culicidae</taxon>
        <taxon>Anophelinae</taxon>
        <taxon>Anopheles</taxon>
    </lineage>
</organism>
<feature type="compositionally biased region" description="Basic and acidic residues" evidence="1">
    <location>
        <begin position="142"/>
        <end position="151"/>
    </location>
</feature>
<feature type="region of interest" description="Disordered" evidence="1">
    <location>
        <begin position="35"/>
        <end position="67"/>
    </location>
</feature>
<keyword evidence="4" id="KW-1185">Reference proteome</keyword>
<dbReference type="EMBL" id="KE525418">
    <property type="protein sequence ID" value="KFB53300.1"/>
    <property type="molecule type" value="Genomic_DNA"/>
</dbReference>
<reference evidence="3" key="2">
    <citation type="submission" date="2020-05" db="UniProtKB">
        <authorList>
            <consortium name="EnsemblMetazoa"/>
        </authorList>
    </citation>
    <scope>IDENTIFICATION</scope>
</reference>
<dbReference type="EMBL" id="ATLV01026737">
    <property type="status" value="NOT_ANNOTATED_CDS"/>
    <property type="molecule type" value="Genomic_DNA"/>
</dbReference>
<dbReference type="VEuPathDB" id="VectorBase:ASIC021605"/>
<accession>A0A084WSV6</accession>
<proteinExistence type="predicted"/>
<dbReference type="AlphaFoldDB" id="A0A084WSV6"/>
<evidence type="ECO:0000313" key="2">
    <source>
        <dbReference type="EMBL" id="KFB53300.1"/>
    </source>
</evidence>
<name>A0A084WSV6_ANOSI</name>
<reference evidence="2 4" key="1">
    <citation type="journal article" date="2014" name="BMC Genomics">
        <title>Genome sequence of Anopheles sinensis provides insight into genetics basis of mosquito competence for malaria parasites.</title>
        <authorList>
            <person name="Zhou D."/>
            <person name="Zhang D."/>
            <person name="Ding G."/>
            <person name="Shi L."/>
            <person name="Hou Q."/>
            <person name="Ye Y."/>
            <person name="Xu Y."/>
            <person name="Zhou H."/>
            <person name="Xiong C."/>
            <person name="Li S."/>
            <person name="Yu J."/>
            <person name="Hong S."/>
            <person name="Yu X."/>
            <person name="Zou P."/>
            <person name="Chen C."/>
            <person name="Chang X."/>
            <person name="Wang W."/>
            <person name="Lv Y."/>
            <person name="Sun Y."/>
            <person name="Ma L."/>
            <person name="Shen B."/>
            <person name="Zhu C."/>
        </authorList>
    </citation>
    <scope>NUCLEOTIDE SEQUENCE [LARGE SCALE GENOMIC DNA]</scope>
</reference>
<sequence length="151" mass="17054">MLRNSRDLATLRIRRRISLRHEQGKHKYFGCMFTRPESLRPAGPSRRRRSTERHTIQLSTKSSRLSPPVARLVMSLLEKNQANNSPIKPPCGSYDRFPRKAPQRNVGTQSNHDHGESRSLHAGTFSQRAVLALAGPPPSLAGRDRDRGLID</sequence>
<evidence type="ECO:0000313" key="3">
    <source>
        <dbReference type="EnsemblMetazoa" id="ASIC021605-PA"/>
    </source>
</evidence>
<gene>
    <name evidence="2" type="ORF">ZHAS_00021605</name>
</gene>
<feature type="compositionally biased region" description="Polar residues" evidence="1">
    <location>
        <begin position="56"/>
        <end position="65"/>
    </location>
</feature>
<protein>
    <submittedName>
        <fullName evidence="2 3">PTS mannose transporter subunit IID</fullName>
    </submittedName>
</protein>
<evidence type="ECO:0000256" key="1">
    <source>
        <dbReference type="SAM" id="MobiDB-lite"/>
    </source>
</evidence>
<evidence type="ECO:0000313" key="4">
    <source>
        <dbReference type="Proteomes" id="UP000030765"/>
    </source>
</evidence>